<gene>
    <name evidence="2" type="ORF">CVS47_02220</name>
</gene>
<reference evidence="2 3" key="1">
    <citation type="submission" date="2018-08" db="EMBL/GenBank/DDBJ databases">
        <title>Microbacterium lemovicicum sp. nov., a bacterium isolated from a natural uranium-rich soil.</title>
        <authorList>
            <person name="ORTET P."/>
        </authorList>
    </citation>
    <scope>NUCLEOTIDE SEQUENCE [LARGE SCALE GENOMIC DNA]</scope>
    <source>
        <strain evidence="2 3">Viu22</strain>
    </source>
</reference>
<protein>
    <recommendedName>
        <fullName evidence="1">ESAT-6-like protein</fullName>
    </recommendedName>
</protein>
<dbReference type="InterPro" id="IPR010310">
    <property type="entry name" value="T7SS_ESAT-6-like"/>
</dbReference>
<comment type="similarity">
    <text evidence="1">Belongs to the WXG100 family.</text>
</comment>
<evidence type="ECO:0000313" key="3">
    <source>
        <dbReference type="Proteomes" id="UP000276888"/>
    </source>
</evidence>
<name>A0A3S9WC00_9MICO</name>
<evidence type="ECO:0000256" key="1">
    <source>
        <dbReference type="RuleBase" id="RU362001"/>
    </source>
</evidence>
<dbReference type="KEGG" id="mlv:CVS47_02220"/>
<sequence>MATYSVDSDQLLTATAAMRGTADRLQGETSAMMSQLTQLQSTWTGSAALAFQGVVDRWRVAQRGLEDSLNEINAALAAAGRQYADAEQLNAGLFR</sequence>
<dbReference type="SUPFAM" id="SSF140453">
    <property type="entry name" value="EsxAB dimer-like"/>
    <property type="match status" value="1"/>
</dbReference>
<keyword evidence="3" id="KW-1185">Reference proteome</keyword>
<dbReference type="InterPro" id="IPR036689">
    <property type="entry name" value="ESAT-6-like_sf"/>
</dbReference>
<dbReference type="AlphaFoldDB" id="A0A3S9WC00"/>
<dbReference type="OrthoDB" id="4231069at2"/>
<dbReference type="RefSeq" id="WP_127096120.1">
    <property type="nucleotide sequence ID" value="NZ_CP031423.1"/>
</dbReference>
<dbReference type="EMBL" id="CP031423">
    <property type="protein sequence ID" value="AZS37582.1"/>
    <property type="molecule type" value="Genomic_DNA"/>
</dbReference>
<dbReference type="NCBIfam" id="TIGR03930">
    <property type="entry name" value="WXG100_ESAT6"/>
    <property type="match status" value="1"/>
</dbReference>
<dbReference type="Gene3D" id="1.10.287.1060">
    <property type="entry name" value="ESAT-6-like"/>
    <property type="match status" value="1"/>
</dbReference>
<dbReference type="Proteomes" id="UP000276888">
    <property type="component" value="Chromosome"/>
</dbReference>
<dbReference type="Pfam" id="PF06013">
    <property type="entry name" value="WXG100"/>
    <property type="match status" value="1"/>
</dbReference>
<accession>A0A3S9WC00</accession>
<proteinExistence type="inferred from homology"/>
<evidence type="ECO:0000313" key="2">
    <source>
        <dbReference type="EMBL" id="AZS37582.1"/>
    </source>
</evidence>
<organism evidence="2 3">
    <name type="scientific">Microbacterium lemovicicum</name>
    <dbReference type="NCBI Taxonomy" id="1072463"/>
    <lineage>
        <taxon>Bacteria</taxon>
        <taxon>Bacillati</taxon>
        <taxon>Actinomycetota</taxon>
        <taxon>Actinomycetes</taxon>
        <taxon>Micrococcales</taxon>
        <taxon>Microbacteriaceae</taxon>
        <taxon>Microbacterium</taxon>
    </lineage>
</organism>